<comment type="caution">
    <text evidence="1">The sequence shown here is derived from an EMBL/GenBank/DDBJ whole genome shotgun (WGS) entry which is preliminary data.</text>
</comment>
<organism evidence="1 2">
    <name type="scientific">Castellaniella daejeonensis</name>
    <dbReference type="NCBI Taxonomy" id="659013"/>
    <lineage>
        <taxon>Bacteria</taxon>
        <taxon>Pseudomonadati</taxon>
        <taxon>Pseudomonadota</taxon>
        <taxon>Betaproteobacteria</taxon>
        <taxon>Burkholderiales</taxon>
        <taxon>Alcaligenaceae</taxon>
        <taxon>Castellaniella</taxon>
    </lineage>
</organism>
<evidence type="ECO:0000313" key="2">
    <source>
        <dbReference type="Proteomes" id="UP001501176"/>
    </source>
</evidence>
<reference evidence="2" key="1">
    <citation type="journal article" date="2019" name="Int. J. Syst. Evol. Microbiol.">
        <title>The Global Catalogue of Microorganisms (GCM) 10K type strain sequencing project: providing services to taxonomists for standard genome sequencing and annotation.</title>
        <authorList>
            <consortium name="The Broad Institute Genomics Platform"/>
            <consortium name="The Broad Institute Genome Sequencing Center for Infectious Disease"/>
            <person name="Wu L."/>
            <person name="Ma J."/>
        </authorList>
    </citation>
    <scope>NUCLEOTIDE SEQUENCE [LARGE SCALE GENOMIC DNA]</scope>
    <source>
        <strain evidence="2">JCM 16240</strain>
    </source>
</reference>
<proteinExistence type="predicted"/>
<evidence type="ECO:0008006" key="3">
    <source>
        <dbReference type="Google" id="ProtNLM"/>
    </source>
</evidence>
<name>A0ABP3DNS5_9BURK</name>
<dbReference type="RefSeq" id="WP_343821775.1">
    <property type="nucleotide sequence ID" value="NZ_BAAAFN010000015.1"/>
</dbReference>
<keyword evidence="2" id="KW-1185">Reference proteome</keyword>
<dbReference type="SUPFAM" id="SSF109709">
    <property type="entry name" value="KorB DNA-binding domain-like"/>
    <property type="match status" value="1"/>
</dbReference>
<protein>
    <recommendedName>
        <fullName evidence="3">LacI family transcriptional regulator</fullName>
    </recommendedName>
</protein>
<dbReference type="Gene3D" id="1.10.10.2830">
    <property type="match status" value="1"/>
</dbReference>
<sequence>MSDIRIQKTGEPDILKTSDGRLTLSVPIQIKRRSGRKLVTLPNGETAPVRPWDVAPTSIQLALARGHRWLAMLESGEAKSLKEIATREGIDNSYVSRMVNLTTLAPDIVAAILDDALPNHITLFDLAVDPPALWDEQRERVKCGRASLDADAYHRHVKSTKLVNNFR</sequence>
<evidence type="ECO:0000313" key="1">
    <source>
        <dbReference type="EMBL" id="GAA0236299.1"/>
    </source>
</evidence>
<accession>A0ABP3DNS5</accession>
<dbReference type="Proteomes" id="UP001501176">
    <property type="component" value="Unassembled WGS sequence"/>
</dbReference>
<dbReference type="EMBL" id="BAAAFN010000015">
    <property type="protein sequence ID" value="GAA0236299.1"/>
    <property type="molecule type" value="Genomic_DNA"/>
</dbReference>
<gene>
    <name evidence="1" type="ORF">GCM10009125_26570</name>
</gene>